<dbReference type="AlphaFoldDB" id="A0A9W6U4Z7"/>
<dbReference type="Proteomes" id="UP001165121">
    <property type="component" value="Unassembled WGS sequence"/>
</dbReference>
<evidence type="ECO:0000256" key="1">
    <source>
        <dbReference type="SAM" id="MobiDB-lite"/>
    </source>
</evidence>
<reference evidence="2" key="1">
    <citation type="submission" date="2023-04" db="EMBL/GenBank/DDBJ databases">
        <title>Phytophthora fragariaefolia NBRC 109709.</title>
        <authorList>
            <person name="Ichikawa N."/>
            <person name="Sato H."/>
            <person name="Tonouchi N."/>
        </authorList>
    </citation>
    <scope>NUCLEOTIDE SEQUENCE</scope>
    <source>
        <strain evidence="2">NBRC 109709</strain>
    </source>
</reference>
<evidence type="ECO:0000313" key="2">
    <source>
        <dbReference type="EMBL" id="GMF29020.1"/>
    </source>
</evidence>
<dbReference type="EMBL" id="BSXT01000514">
    <property type="protein sequence ID" value="GMF29020.1"/>
    <property type="molecule type" value="Genomic_DNA"/>
</dbReference>
<organism evidence="2 3">
    <name type="scientific">Phytophthora fragariaefolia</name>
    <dbReference type="NCBI Taxonomy" id="1490495"/>
    <lineage>
        <taxon>Eukaryota</taxon>
        <taxon>Sar</taxon>
        <taxon>Stramenopiles</taxon>
        <taxon>Oomycota</taxon>
        <taxon>Peronosporomycetes</taxon>
        <taxon>Peronosporales</taxon>
        <taxon>Peronosporaceae</taxon>
        <taxon>Phytophthora</taxon>
    </lineage>
</organism>
<sequence length="137" mass="15650">MDISDLLNGADEGSFDWEFNDGEADPSDEEVNHLETDYCDESTDETPFTPNASARRTGNAYVDGPFRESGLHILRDREDESAYTDRHELGLFSLFFTGDCRDALWGWTNEKLREKAKDLTTAVEFDALLLMTYDYDI</sequence>
<comment type="caution">
    <text evidence="2">The sequence shown here is derived from an EMBL/GenBank/DDBJ whole genome shotgun (WGS) entry which is preliminary data.</text>
</comment>
<proteinExistence type="predicted"/>
<feature type="region of interest" description="Disordered" evidence="1">
    <location>
        <begin position="1"/>
        <end position="60"/>
    </location>
</feature>
<dbReference type="OrthoDB" id="127912at2759"/>
<evidence type="ECO:0000313" key="3">
    <source>
        <dbReference type="Proteomes" id="UP001165121"/>
    </source>
</evidence>
<keyword evidence="3" id="KW-1185">Reference proteome</keyword>
<feature type="compositionally biased region" description="Polar residues" evidence="1">
    <location>
        <begin position="45"/>
        <end position="56"/>
    </location>
</feature>
<protein>
    <submittedName>
        <fullName evidence="2">Unnamed protein product</fullName>
    </submittedName>
</protein>
<feature type="compositionally biased region" description="Acidic residues" evidence="1">
    <location>
        <begin position="13"/>
        <end position="29"/>
    </location>
</feature>
<gene>
    <name evidence="2" type="ORF">Pfra01_000612700</name>
</gene>
<accession>A0A9W6U4Z7</accession>
<name>A0A9W6U4Z7_9STRA</name>